<evidence type="ECO:0000313" key="2">
    <source>
        <dbReference type="EMBL" id="SBQ83306.1"/>
    </source>
</evidence>
<accession>A0A1A8HIR8</accession>
<reference evidence="2" key="1">
    <citation type="submission" date="2016-05" db="EMBL/GenBank/DDBJ databases">
        <authorList>
            <person name="Lavstsen T."/>
            <person name="Jespersen J.S."/>
        </authorList>
    </citation>
    <scope>NUCLEOTIDE SEQUENCE</scope>
    <source>
        <tissue evidence="2">Brain</tissue>
    </source>
</reference>
<feature type="region of interest" description="Disordered" evidence="1">
    <location>
        <begin position="195"/>
        <end position="226"/>
    </location>
</feature>
<dbReference type="AlphaFoldDB" id="A0A1A8HIR8"/>
<sequence length="226" mass="25801">KQTFLFILTRSQKTKTTAYIYILMCRTFSREVTNLNTFTLLRRRHRSIKSLRFLIRGDSVLRTDAQSEATLAEAADEGTGQQSHAGNGQQLQQPFPGEQVVQRRHLRQHDTRLHTDEVVGQEADEDGAEEERDGDVDYRSGHVQKPVGCHRKESQEEQEEEQTVPVVLHLFLQHGHFLREEIHDVMLSKGLGQEVTHGGAHRGEHTGQQQPFIGSKDSSCKNIQER</sequence>
<organism evidence="2">
    <name type="scientific">Nothobranchius korthausae</name>
    <dbReference type="NCBI Taxonomy" id="1143690"/>
    <lineage>
        <taxon>Eukaryota</taxon>
        <taxon>Metazoa</taxon>
        <taxon>Chordata</taxon>
        <taxon>Craniata</taxon>
        <taxon>Vertebrata</taxon>
        <taxon>Euteleostomi</taxon>
        <taxon>Actinopterygii</taxon>
        <taxon>Neopterygii</taxon>
        <taxon>Teleostei</taxon>
        <taxon>Neoteleostei</taxon>
        <taxon>Acanthomorphata</taxon>
        <taxon>Ovalentaria</taxon>
        <taxon>Atherinomorphae</taxon>
        <taxon>Cyprinodontiformes</taxon>
        <taxon>Nothobranchiidae</taxon>
        <taxon>Nothobranchius</taxon>
    </lineage>
</organism>
<gene>
    <name evidence="2" type="primary">Nfu_g_1_017709</name>
</gene>
<feature type="compositionally biased region" description="Acidic residues" evidence="1">
    <location>
        <begin position="122"/>
        <end position="134"/>
    </location>
</feature>
<evidence type="ECO:0000256" key="1">
    <source>
        <dbReference type="SAM" id="MobiDB-lite"/>
    </source>
</evidence>
<name>A0A1A8HIR8_9TELE</name>
<feature type="compositionally biased region" description="Polar residues" evidence="1">
    <location>
        <begin position="79"/>
        <end position="93"/>
    </location>
</feature>
<feature type="region of interest" description="Disordered" evidence="1">
    <location>
        <begin position="70"/>
        <end position="161"/>
    </location>
</feature>
<protein>
    <submittedName>
        <fullName evidence="2">Uncharacterized protein</fullName>
    </submittedName>
</protein>
<proteinExistence type="predicted"/>
<feature type="compositionally biased region" description="Polar residues" evidence="1">
    <location>
        <begin position="206"/>
        <end position="226"/>
    </location>
</feature>
<dbReference type="EMBL" id="HAEB01000883">
    <property type="protein sequence ID" value="SBQ47358.1"/>
    <property type="molecule type" value="Transcribed_RNA"/>
</dbReference>
<dbReference type="EMBL" id="HAEC01015085">
    <property type="protein sequence ID" value="SBQ83306.1"/>
    <property type="molecule type" value="Transcribed_RNA"/>
</dbReference>
<feature type="non-terminal residue" evidence="2">
    <location>
        <position position="1"/>
    </location>
</feature>
<feature type="compositionally biased region" description="Basic and acidic residues" evidence="1">
    <location>
        <begin position="108"/>
        <end position="117"/>
    </location>
</feature>
<reference evidence="2" key="2">
    <citation type="submission" date="2016-06" db="EMBL/GenBank/DDBJ databases">
        <title>The genome of a short-lived fish provides insights into sex chromosome evolution and the genetic control of aging.</title>
        <authorList>
            <person name="Reichwald K."/>
            <person name="Felder M."/>
            <person name="Petzold A."/>
            <person name="Koch P."/>
            <person name="Groth M."/>
            <person name="Platzer M."/>
        </authorList>
    </citation>
    <scope>NUCLEOTIDE SEQUENCE</scope>
    <source>
        <tissue evidence="2">Brain</tissue>
    </source>
</reference>
<feature type="non-terminal residue" evidence="2">
    <location>
        <position position="226"/>
    </location>
</feature>